<accession>A0A077Z4A6</accession>
<dbReference type="InterPro" id="IPR001763">
    <property type="entry name" value="Rhodanese-like_dom"/>
</dbReference>
<organism evidence="12 13">
    <name type="scientific">Trichuris trichiura</name>
    <name type="common">Whipworm</name>
    <name type="synonym">Trichocephalus trichiurus</name>
    <dbReference type="NCBI Taxonomy" id="36087"/>
    <lineage>
        <taxon>Eukaryota</taxon>
        <taxon>Metazoa</taxon>
        <taxon>Ecdysozoa</taxon>
        <taxon>Nematoda</taxon>
        <taxon>Enoplea</taxon>
        <taxon>Dorylaimia</taxon>
        <taxon>Trichinellida</taxon>
        <taxon>Trichuridae</taxon>
        <taxon>Trichuris</taxon>
    </lineage>
</organism>
<keyword evidence="6" id="KW-0653">Protein transport</keyword>
<evidence type="ECO:0000256" key="8">
    <source>
        <dbReference type="ARBA" id="ARBA00023212"/>
    </source>
</evidence>
<evidence type="ECO:0000256" key="2">
    <source>
        <dbReference type="ARBA" id="ARBA00004300"/>
    </source>
</evidence>
<dbReference type="GO" id="GO:0015031">
    <property type="term" value="P:protein transport"/>
    <property type="evidence" value="ECO:0007669"/>
    <property type="project" value="UniProtKB-KW"/>
</dbReference>
<dbReference type="Proteomes" id="UP000030665">
    <property type="component" value="Unassembled WGS sequence"/>
</dbReference>
<dbReference type="CDD" id="cd00158">
    <property type="entry name" value="RHOD"/>
    <property type="match status" value="1"/>
</dbReference>
<dbReference type="STRING" id="36087.A0A077Z4A6"/>
<evidence type="ECO:0000256" key="4">
    <source>
        <dbReference type="ARBA" id="ARBA00022490"/>
    </source>
</evidence>
<keyword evidence="7" id="KW-0969">Cilium</keyword>
<evidence type="ECO:0000259" key="11">
    <source>
        <dbReference type="PROSITE" id="PS50206"/>
    </source>
</evidence>
<keyword evidence="13" id="KW-1185">Reference proteome</keyword>
<evidence type="ECO:0000256" key="7">
    <source>
        <dbReference type="ARBA" id="ARBA00023069"/>
    </source>
</evidence>
<dbReference type="AlphaFoldDB" id="A0A077Z4A6"/>
<comment type="subcellular location">
    <subcellularLocation>
        <location evidence="1">Cytoplasm</location>
        <location evidence="1">Cytoskeleton</location>
        <location evidence="1">Cilium basal body</location>
    </subcellularLocation>
    <subcellularLocation>
        <location evidence="2">Cytoplasm</location>
        <location evidence="2">Cytoskeleton</location>
        <location evidence="2">Microtubule organizing center</location>
        <location evidence="2">Centrosome</location>
    </subcellularLocation>
</comment>
<keyword evidence="5" id="KW-0970">Cilium biogenesis/degradation</keyword>
<dbReference type="InterPro" id="IPR051889">
    <property type="entry name" value="CEP41"/>
</dbReference>
<protein>
    <submittedName>
        <fullName evidence="12">Centrosomal protein of 41 kDa</fullName>
    </submittedName>
</protein>
<dbReference type="SUPFAM" id="SSF52821">
    <property type="entry name" value="Rhodanese/Cell cycle control phosphatase"/>
    <property type="match status" value="1"/>
</dbReference>
<keyword evidence="4" id="KW-0963">Cytoplasm</keyword>
<dbReference type="InterPro" id="IPR036873">
    <property type="entry name" value="Rhodanese-like_dom_sf"/>
</dbReference>
<dbReference type="EMBL" id="HG805947">
    <property type="protein sequence ID" value="CDW55312.1"/>
    <property type="molecule type" value="Genomic_DNA"/>
</dbReference>
<proteinExistence type="inferred from homology"/>
<dbReference type="OrthoDB" id="70250at2759"/>
<feature type="domain" description="Rhodanese" evidence="11">
    <location>
        <begin position="47"/>
        <end position="144"/>
    </location>
</feature>
<evidence type="ECO:0000256" key="10">
    <source>
        <dbReference type="ARBA" id="ARBA00038465"/>
    </source>
</evidence>
<dbReference type="Pfam" id="PF00581">
    <property type="entry name" value="Rhodanese"/>
    <property type="match status" value="1"/>
</dbReference>
<evidence type="ECO:0000256" key="5">
    <source>
        <dbReference type="ARBA" id="ARBA00022794"/>
    </source>
</evidence>
<keyword evidence="8" id="KW-0206">Cytoskeleton</keyword>
<name>A0A077Z4A6_TRITR</name>
<sequence length="215" mass="24146">MVPSNSYQFARLITGIGEAEESGRSNHSISNDSHPNCLLASFDQYRELIHYVLVDVRSQSLFATYRLKGAVNFPLTNLCCGFNNEPPEMLALKNQPDKYIICYDDGETLSRRVAIFLGERDYSNVYILSGGLRNAYELYPDGMVTGTVPQNWKSDTVTDIKKNESLPKHSCNACVNVLKNCLLSESLLKPAFTDKELETIAKQLLENQKPKKGQN</sequence>
<comment type="similarity">
    <text evidence="10">Belongs to the CEP41 family.</text>
</comment>
<reference evidence="12" key="2">
    <citation type="submission" date="2014-03" db="EMBL/GenBank/DDBJ databases">
        <title>The whipworm genome and dual-species transcriptomics of an intimate host-pathogen interaction.</title>
        <authorList>
            <person name="Foth B.J."/>
            <person name="Tsai I.J."/>
            <person name="Reid A.J."/>
            <person name="Bancroft A.J."/>
            <person name="Nichol S."/>
            <person name="Tracey A."/>
            <person name="Holroyd N."/>
            <person name="Cotton J.A."/>
            <person name="Stanley E.J."/>
            <person name="Zarowiecki M."/>
            <person name="Liu J.Z."/>
            <person name="Huckvale T."/>
            <person name="Cooper P.J."/>
            <person name="Grencis R.K."/>
            <person name="Berriman M."/>
        </authorList>
    </citation>
    <scope>NUCLEOTIDE SEQUENCE [LARGE SCALE GENOMIC DNA]</scope>
</reference>
<dbReference type="Gene3D" id="3.40.250.10">
    <property type="entry name" value="Rhodanese-like domain"/>
    <property type="match status" value="1"/>
</dbReference>
<gene>
    <name evidence="12" type="ORF">TTRE_0000358401</name>
</gene>
<keyword evidence="3" id="KW-0813">Transport</keyword>
<dbReference type="SMART" id="SM00450">
    <property type="entry name" value="RHOD"/>
    <property type="match status" value="1"/>
</dbReference>
<reference evidence="12" key="1">
    <citation type="submission" date="2014-01" db="EMBL/GenBank/DDBJ databases">
        <authorList>
            <person name="Aslett M."/>
        </authorList>
    </citation>
    <scope>NUCLEOTIDE SEQUENCE</scope>
</reference>
<dbReference type="PROSITE" id="PS50206">
    <property type="entry name" value="RHODANESE_3"/>
    <property type="match status" value="1"/>
</dbReference>
<dbReference type="PANTHER" id="PTHR44390:SF1">
    <property type="entry name" value="CENTROSOMAL PROTEIN OF 41 KDA"/>
    <property type="match status" value="1"/>
</dbReference>
<evidence type="ECO:0000256" key="3">
    <source>
        <dbReference type="ARBA" id="ARBA00022448"/>
    </source>
</evidence>
<evidence type="ECO:0000256" key="9">
    <source>
        <dbReference type="ARBA" id="ARBA00023273"/>
    </source>
</evidence>
<dbReference type="GO" id="GO:0060271">
    <property type="term" value="P:cilium assembly"/>
    <property type="evidence" value="ECO:0007669"/>
    <property type="project" value="TreeGrafter"/>
</dbReference>
<evidence type="ECO:0000313" key="13">
    <source>
        <dbReference type="Proteomes" id="UP000030665"/>
    </source>
</evidence>
<dbReference type="GO" id="GO:0005813">
    <property type="term" value="C:centrosome"/>
    <property type="evidence" value="ECO:0007669"/>
    <property type="project" value="UniProtKB-SubCell"/>
</dbReference>
<evidence type="ECO:0000256" key="1">
    <source>
        <dbReference type="ARBA" id="ARBA00004120"/>
    </source>
</evidence>
<evidence type="ECO:0000256" key="6">
    <source>
        <dbReference type="ARBA" id="ARBA00022927"/>
    </source>
</evidence>
<dbReference type="GO" id="GO:0036064">
    <property type="term" value="C:ciliary basal body"/>
    <property type="evidence" value="ECO:0007669"/>
    <property type="project" value="TreeGrafter"/>
</dbReference>
<keyword evidence="9" id="KW-0966">Cell projection</keyword>
<dbReference type="PANTHER" id="PTHR44390">
    <property type="entry name" value="CENTROSOMAL PROTEIN OF 41 KDA"/>
    <property type="match status" value="1"/>
</dbReference>
<evidence type="ECO:0000313" key="12">
    <source>
        <dbReference type="EMBL" id="CDW55312.1"/>
    </source>
</evidence>